<feature type="transmembrane region" description="Helical" evidence="6">
    <location>
        <begin position="90"/>
        <end position="116"/>
    </location>
</feature>
<evidence type="ECO:0000256" key="4">
    <source>
        <dbReference type="ARBA" id="ARBA00022989"/>
    </source>
</evidence>
<evidence type="ECO:0000313" key="8">
    <source>
        <dbReference type="Proteomes" id="UP000033096"/>
    </source>
</evidence>
<sequence>MSKNIDESLRKIVKGSTVIFVGTIVSLFLGFLSRIIMIRFTTQNEYGIYSLTFTIITICTTISTLGLQDGTARYVAYFRGKNETKNVQDIIYSSIISTLMASILITSLVFTVADYIAVDIFHSQEVSYILRIMAISIPFTVLINIIIAIFRGFDKVTTKIYFNNILQPIVYLFLLGVVVYFNPSFIKMITVYLISVLSTFIMIIIYFVKENPILVNWKNVNINHNTKTLLRNSIPLLGVSILIMIMSWTDTLMLGYFKTPEIVASYNAVYPLATLLSTGINSVGFLYLPIISNLYSKNQIKDIRKISESSTKWNFIATIPVFALLFMYPEFIINVLYGSRYSGAGNVLQILALGYIMNSLFGLNYYTLLSAGKSRLLMNCSIISAIMNIILNLILIPPYGMLGAAIASAVSFTFIEIYMTIKLYQFLRVHLFTKMYIKFVLTTVLLIIAFYTFRTLIAQTVWTIWKFYSIFLVTYILSIPLTKSLDEDDFKLLEKIKKKLESIF</sequence>
<dbReference type="AlphaFoldDB" id="A0A0E3Q3B0"/>
<dbReference type="CDD" id="cd13128">
    <property type="entry name" value="MATE_Wzx_like"/>
    <property type="match status" value="1"/>
</dbReference>
<feature type="transmembrane region" description="Helical" evidence="6">
    <location>
        <begin position="402"/>
        <end position="424"/>
    </location>
</feature>
<feature type="transmembrane region" description="Helical" evidence="6">
    <location>
        <begin position="436"/>
        <end position="457"/>
    </location>
</feature>
<proteinExistence type="predicted"/>
<dbReference type="STRING" id="1434123.MSVAZ_0825"/>
<evidence type="ECO:0000256" key="2">
    <source>
        <dbReference type="ARBA" id="ARBA00022475"/>
    </source>
</evidence>
<name>A0A0E3Q3B0_9EURY</name>
<keyword evidence="4 6" id="KW-1133">Transmembrane helix</keyword>
<dbReference type="PANTHER" id="PTHR30250">
    <property type="entry name" value="PST FAMILY PREDICTED COLANIC ACID TRANSPORTER"/>
    <property type="match status" value="1"/>
</dbReference>
<feature type="transmembrane region" description="Helical" evidence="6">
    <location>
        <begin position="229"/>
        <end position="248"/>
    </location>
</feature>
<evidence type="ECO:0000256" key="5">
    <source>
        <dbReference type="ARBA" id="ARBA00023136"/>
    </source>
</evidence>
<dbReference type="InterPro" id="IPR050833">
    <property type="entry name" value="Poly_Biosynth_Transport"/>
</dbReference>
<dbReference type="GeneID" id="24809218"/>
<feature type="transmembrane region" description="Helical" evidence="6">
    <location>
        <begin position="12"/>
        <end position="36"/>
    </location>
</feature>
<dbReference type="KEGG" id="mvc:MSVAZ_0825"/>
<keyword evidence="3 6" id="KW-0812">Transmembrane</keyword>
<evidence type="ECO:0000313" key="7">
    <source>
        <dbReference type="EMBL" id="AKB43094.1"/>
    </source>
</evidence>
<dbReference type="HOGENOM" id="CLU_022017_5_1_2"/>
<evidence type="ECO:0000256" key="3">
    <source>
        <dbReference type="ARBA" id="ARBA00022692"/>
    </source>
</evidence>
<dbReference type="RefSeq" id="WP_048118534.1">
    <property type="nucleotide sequence ID" value="NZ_CP009520.1"/>
</dbReference>
<gene>
    <name evidence="7" type="ORF">MSVAZ_0825</name>
</gene>
<keyword evidence="8" id="KW-1185">Reference proteome</keyword>
<organism evidence="7 8">
    <name type="scientific">Methanosarcina vacuolata Z-761</name>
    <dbReference type="NCBI Taxonomy" id="1434123"/>
    <lineage>
        <taxon>Archaea</taxon>
        <taxon>Methanobacteriati</taxon>
        <taxon>Methanobacteriota</taxon>
        <taxon>Stenosarchaea group</taxon>
        <taxon>Methanomicrobia</taxon>
        <taxon>Methanosarcinales</taxon>
        <taxon>Methanosarcinaceae</taxon>
        <taxon>Methanosarcina</taxon>
    </lineage>
</organism>
<evidence type="ECO:0000256" key="6">
    <source>
        <dbReference type="SAM" id="Phobius"/>
    </source>
</evidence>
<dbReference type="GO" id="GO:0005886">
    <property type="term" value="C:plasma membrane"/>
    <property type="evidence" value="ECO:0007669"/>
    <property type="project" value="UniProtKB-SubCell"/>
</dbReference>
<feature type="transmembrane region" description="Helical" evidence="6">
    <location>
        <begin position="189"/>
        <end position="208"/>
    </location>
</feature>
<feature type="transmembrane region" description="Helical" evidence="6">
    <location>
        <begin position="376"/>
        <end position="396"/>
    </location>
</feature>
<keyword evidence="5 6" id="KW-0472">Membrane</keyword>
<feature type="transmembrane region" description="Helical" evidence="6">
    <location>
        <begin position="48"/>
        <end position="69"/>
    </location>
</feature>
<feature type="transmembrane region" description="Helical" evidence="6">
    <location>
        <begin position="268"/>
        <end position="292"/>
    </location>
</feature>
<dbReference type="PANTHER" id="PTHR30250:SF27">
    <property type="entry name" value="POLYSACCHARIDE BIOSYNTHESIS PROTEIN"/>
    <property type="match status" value="1"/>
</dbReference>
<feature type="transmembrane region" description="Helical" evidence="6">
    <location>
        <begin position="313"/>
        <end position="337"/>
    </location>
</feature>
<feature type="transmembrane region" description="Helical" evidence="6">
    <location>
        <begin position="165"/>
        <end position="183"/>
    </location>
</feature>
<feature type="transmembrane region" description="Helical" evidence="6">
    <location>
        <begin position="349"/>
        <end position="369"/>
    </location>
</feature>
<dbReference type="PATRIC" id="fig|1434123.4.peg.962"/>
<feature type="transmembrane region" description="Helical" evidence="6">
    <location>
        <begin position="463"/>
        <end position="482"/>
    </location>
</feature>
<dbReference type="Proteomes" id="UP000033096">
    <property type="component" value="Chromosome"/>
</dbReference>
<feature type="transmembrane region" description="Helical" evidence="6">
    <location>
        <begin position="128"/>
        <end position="153"/>
    </location>
</feature>
<comment type="subcellular location">
    <subcellularLocation>
        <location evidence="1">Cell membrane</location>
        <topology evidence="1">Multi-pass membrane protein</topology>
    </subcellularLocation>
</comment>
<evidence type="ECO:0000256" key="1">
    <source>
        <dbReference type="ARBA" id="ARBA00004651"/>
    </source>
</evidence>
<dbReference type="InterPro" id="IPR002797">
    <property type="entry name" value="Polysacc_synth"/>
</dbReference>
<accession>A0A0E3Q3B0</accession>
<protein>
    <submittedName>
        <fullName evidence="7">Uncharacterized protein</fullName>
    </submittedName>
</protein>
<dbReference type="EMBL" id="CP009520">
    <property type="protein sequence ID" value="AKB43094.1"/>
    <property type="molecule type" value="Genomic_DNA"/>
</dbReference>
<keyword evidence="2" id="KW-1003">Cell membrane</keyword>
<dbReference type="Pfam" id="PF01943">
    <property type="entry name" value="Polysacc_synt"/>
    <property type="match status" value="1"/>
</dbReference>
<reference evidence="7 8" key="1">
    <citation type="submission" date="2014-07" db="EMBL/GenBank/DDBJ databases">
        <title>Methanogenic archaea and the global carbon cycle.</title>
        <authorList>
            <person name="Henriksen J.R."/>
            <person name="Luke J."/>
            <person name="Reinhart S."/>
            <person name="Benedict M.N."/>
            <person name="Youngblut N.D."/>
            <person name="Metcalf M.E."/>
            <person name="Whitaker R.J."/>
            <person name="Metcalf W.W."/>
        </authorList>
    </citation>
    <scope>NUCLEOTIDE SEQUENCE [LARGE SCALE GENOMIC DNA]</scope>
    <source>
        <strain evidence="7 8">Z-761</strain>
    </source>
</reference>